<dbReference type="PANTHER" id="PTHR30474:SF2">
    <property type="entry name" value="PEPTIDOGLYCAN GLYCOSYLTRANSFERASE FTSW-RELATED"/>
    <property type="match status" value="1"/>
</dbReference>
<evidence type="ECO:0000256" key="7">
    <source>
        <dbReference type="ARBA" id="ARBA00022989"/>
    </source>
</evidence>
<keyword evidence="7 18" id="KW-1133">Transmembrane helix</keyword>
<comment type="function">
    <text evidence="16">Peptidoglycan polymerase that is essential for cell division.</text>
</comment>
<dbReference type="GO" id="GO:0015648">
    <property type="term" value="F:lipid-linked peptidoglycan transporter activity"/>
    <property type="evidence" value="ECO:0007669"/>
    <property type="project" value="TreeGrafter"/>
</dbReference>
<evidence type="ECO:0000256" key="10">
    <source>
        <dbReference type="ARBA" id="ARBA00033270"/>
    </source>
</evidence>
<evidence type="ECO:0000256" key="8">
    <source>
        <dbReference type="ARBA" id="ARBA00023136"/>
    </source>
</evidence>
<feature type="transmembrane region" description="Helical" evidence="18">
    <location>
        <begin position="369"/>
        <end position="390"/>
    </location>
</feature>
<proteinExistence type="inferred from homology"/>
<feature type="transmembrane region" description="Helical" evidence="18">
    <location>
        <begin position="65"/>
        <end position="84"/>
    </location>
</feature>
<evidence type="ECO:0000256" key="11">
    <source>
        <dbReference type="ARBA" id="ARBA00038053"/>
    </source>
</evidence>
<evidence type="ECO:0000313" key="19">
    <source>
        <dbReference type="EMBL" id="HIR06423.1"/>
    </source>
</evidence>
<dbReference type="GO" id="GO:0032153">
    <property type="term" value="C:cell division site"/>
    <property type="evidence" value="ECO:0007669"/>
    <property type="project" value="TreeGrafter"/>
</dbReference>
<feature type="compositionally biased region" description="Basic residues" evidence="17">
    <location>
        <begin position="1"/>
        <end position="10"/>
    </location>
</feature>
<reference evidence="19" key="1">
    <citation type="submission" date="2020-10" db="EMBL/GenBank/DDBJ databases">
        <authorList>
            <person name="Gilroy R."/>
        </authorList>
    </citation>
    <scope>NUCLEOTIDE SEQUENCE</scope>
    <source>
        <strain evidence="19">CHK180-2868</strain>
    </source>
</reference>
<evidence type="ECO:0000256" key="1">
    <source>
        <dbReference type="ARBA" id="ARBA00004141"/>
    </source>
</evidence>
<name>A0A9D1A630_9FIRM</name>
<dbReference type="InterPro" id="IPR001182">
    <property type="entry name" value="FtsW/RodA"/>
</dbReference>
<evidence type="ECO:0000256" key="5">
    <source>
        <dbReference type="ARBA" id="ARBA00022960"/>
    </source>
</evidence>
<keyword evidence="5" id="KW-0133">Cell shape</keyword>
<feature type="transmembrane region" description="Helical" evidence="18">
    <location>
        <begin position="294"/>
        <end position="320"/>
    </location>
</feature>
<dbReference type="Proteomes" id="UP000824250">
    <property type="component" value="Unassembled WGS sequence"/>
</dbReference>
<gene>
    <name evidence="19" type="ORF">IAB28_10755</name>
</gene>
<comment type="caution">
    <text evidence="19">The sequence shown here is derived from an EMBL/GenBank/DDBJ whole genome shotgun (WGS) entry which is preliminary data.</text>
</comment>
<dbReference type="EC" id="2.4.99.28" evidence="14"/>
<protein>
    <recommendedName>
        <fullName evidence="12">Probable peptidoglycan glycosyltransferase FtsW</fullName>
        <ecNumber evidence="14">2.4.99.28</ecNumber>
    </recommendedName>
    <alternativeName>
        <fullName evidence="13">Cell division protein FtsW</fullName>
    </alternativeName>
    <alternativeName>
        <fullName evidence="10">Cell wall polymerase</fullName>
    </alternativeName>
    <alternativeName>
        <fullName evidence="9">Peptidoglycan polymerase</fullName>
    </alternativeName>
</protein>
<evidence type="ECO:0000256" key="14">
    <source>
        <dbReference type="ARBA" id="ARBA00044770"/>
    </source>
</evidence>
<accession>A0A9D1A630</accession>
<keyword evidence="19" id="KW-0131">Cell cycle</keyword>
<dbReference type="GO" id="GO:0008955">
    <property type="term" value="F:peptidoglycan glycosyltransferase activity"/>
    <property type="evidence" value="ECO:0007669"/>
    <property type="project" value="UniProtKB-EC"/>
</dbReference>
<evidence type="ECO:0000256" key="17">
    <source>
        <dbReference type="SAM" id="MobiDB-lite"/>
    </source>
</evidence>
<evidence type="ECO:0000256" key="3">
    <source>
        <dbReference type="ARBA" id="ARBA00022679"/>
    </source>
</evidence>
<keyword evidence="2" id="KW-0328">Glycosyltransferase</keyword>
<feature type="transmembrane region" description="Helical" evidence="18">
    <location>
        <begin position="32"/>
        <end position="53"/>
    </location>
</feature>
<comment type="similarity">
    <text evidence="11">Belongs to the SEDS family. FtsW subfamily.</text>
</comment>
<evidence type="ECO:0000256" key="4">
    <source>
        <dbReference type="ARBA" id="ARBA00022692"/>
    </source>
</evidence>
<evidence type="ECO:0000256" key="15">
    <source>
        <dbReference type="ARBA" id="ARBA00049902"/>
    </source>
</evidence>
<dbReference type="PANTHER" id="PTHR30474">
    <property type="entry name" value="CELL CYCLE PROTEIN"/>
    <property type="match status" value="1"/>
</dbReference>
<evidence type="ECO:0000256" key="12">
    <source>
        <dbReference type="ARBA" id="ARBA00041185"/>
    </source>
</evidence>
<evidence type="ECO:0000256" key="16">
    <source>
        <dbReference type="ARBA" id="ARBA00049966"/>
    </source>
</evidence>
<evidence type="ECO:0000256" key="18">
    <source>
        <dbReference type="SAM" id="Phobius"/>
    </source>
</evidence>
<comment type="subcellular location">
    <subcellularLocation>
        <location evidence="1">Membrane</location>
        <topology evidence="1">Multi-pass membrane protein</topology>
    </subcellularLocation>
</comment>
<dbReference type="AlphaFoldDB" id="A0A9D1A630"/>
<comment type="catalytic activity">
    <reaction evidence="15">
        <text>[GlcNAc-(1-&gt;4)-Mur2Ac(oyl-L-Ala-gamma-D-Glu-L-Lys-D-Ala-D-Ala)](n)-di-trans,octa-cis-undecaprenyl diphosphate + beta-D-GlcNAc-(1-&gt;4)-Mur2Ac(oyl-L-Ala-gamma-D-Glu-L-Lys-D-Ala-D-Ala)-di-trans,octa-cis-undecaprenyl diphosphate = [GlcNAc-(1-&gt;4)-Mur2Ac(oyl-L-Ala-gamma-D-Glu-L-Lys-D-Ala-D-Ala)](n+1)-di-trans,octa-cis-undecaprenyl diphosphate + di-trans,octa-cis-undecaprenyl diphosphate + H(+)</text>
        <dbReference type="Rhea" id="RHEA:23708"/>
        <dbReference type="Rhea" id="RHEA-COMP:9602"/>
        <dbReference type="Rhea" id="RHEA-COMP:9603"/>
        <dbReference type="ChEBI" id="CHEBI:15378"/>
        <dbReference type="ChEBI" id="CHEBI:58405"/>
        <dbReference type="ChEBI" id="CHEBI:60033"/>
        <dbReference type="ChEBI" id="CHEBI:78435"/>
        <dbReference type="EC" id="2.4.99.28"/>
    </reaction>
</comment>
<keyword evidence="4 18" id="KW-0812">Transmembrane</keyword>
<dbReference type="GO" id="GO:0009252">
    <property type="term" value="P:peptidoglycan biosynthetic process"/>
    <property type="evidence" value="ECO:0007669"/>
    <property type="project" value="UniProtKB-KW"/>
</dbReference>
<dbReference type="GO" id="GO:0008360">
    <property type="term" value="P:regulation of cell shape"/>
    <property type="evidence" value="ECO:0007669"/>
    <property type="project" value="UniProtKB-KW"/>
</dbReference>
<keyword evidence="3" id="KW-0808">Transferase</keyword>
<evidence type="ECO:0000256" key="13">
    <source>
        <dbReference type="ARBA" id="ARBA00041418"/>
    </source>
</evidence>
<keyword evidence="6" id="KW-0573">Peptidoglycan synthesis</keyword>
<evidence type="ECO:0000256" key="9">
    <source>
        <dbReference type="ARBA" id="ARBA00032370"/>
    </source>
</evidence>
<keyword evidence="8 18" id="KW-0472">Membrane</keyword>
<evidence type="ECO:0000313" key="20">
    <source>
        <dbReference type="Proteomes" id="UP000824250"/>
    </source>
</evidence>
<evidence type="ECO:0000256" key="2">
    <source>
        <dbReference type="ARBA" id="ARBA00022676"/>
    </source>
</evidence>
<feature type="region of interest" description="Disordered" evidence="17">
    <location>
        <begin position="1"/>
        <end position="22"/>
    </location>
</feature>
<dbReference type="EMBL" id="DVGC01000061">
    <property type="protein sequence ID" value="HIR06423.1"/>
    <property type="molecule type" value="Genomic_DNA"/>
</dbReference>
<organism evidence="19 20">
    <name type="scientific">Candidatus Copromonas faecavium</name>
    <name type="common">nom. illeg.</name>
    <dbReference type="NCBI Taxonomy" id="2840740"/>
    <lineage>
        <taxon>Bacteria</taxon>
        <taxon>Bacillati</taxon>
        <taxon>Bacillota</taxon>
        <taxon>Clostridia</taxon>
        <taxon>Lachnospirales</taxon>
        <taxon>Lachnospiraceae</taxon>
        <taxon>Candidatus Copromonas (nom. illeg.)</taxon>
    </lineage>
</organism>
<dbReference type="GO" id="GO:0005886">
    <property type="term" value="C:plasma membrane"/>
    <property type="evidence" value="ECO:0007669"/>
    <property type="project" value="TreeGrafter"/>
</dbReference>
<reference evidence="19" key="2">
    <citation type="journal article" date="2021" name="PeerJ">
        <title>Extensive microbial diversity within the chicken gut microbiome revealed by metagenomics and culture.</title>
        <authorList>
            <person name="Gilroy R."/>
            <person name="Ravi A."/>
            <person name="Getino M."/>
            <person name="Pursley I."/>
            <person name="Horton D.L."/>
            <person name="Alikhan N.F."/>
            <person name="Baker D."/>
            <person name="Gharbi K."/>
            <person name="Hall N."/>
            <person name="Watson M."/>
            <person name="Adriaenssens E.M."/>
            <person name="Foster-Nyarko E."/>
            <person name="Jarju S."/>
            <person name="Secka A."/>
            <person name="Antonio M."/>
            <person name="Oren A."/>
            <person name="Chaudhuri R.R."/>
            <person name="La Ragione R."/>
            <person name="Hildebrand F."/>
            <person name="Pallen M.J."/>
        </authorList>
    </citation>
    <scope>NUCLEOTIDE SEQUENCE</scope>
    <source>
        <strain evidence="19">CHK180-2868</strain>
    </source>
</reference>
<dbReference type="GO" id="GO:0051301">
    <property type="term" value="P:cell division"/>
    <property type="evidence" value="ECO:0007669"/>
    <property type="project" value="UniProtKB-KW"/>
</dbReference>
<feature type="compositionally biased region" description="Low complexity" evidence="17">
    <location>
        <begin position="11"/>
        <end position="21"/>
    </location>
</feature>
<sequence>MAHARAHVQQRRQAPAQAQVQGKKKPRRFYDYSLLFTIIFLTVFGLIMIYSSSYYNAQVNGQPPAYYMIRQAQIAFVGFLMMLVISKMNYHFFAKFTIPAVVVSYICMFLVTFTSLGIEVNGKKRWLGTRSLRFQPAELIKITVILVLAVIITRLGKKINEWRTWGMLAALIGPLALLVTINNLSSGIIIVGIAFIMMFVACKRKWPFVLTVFLIMAVILFAEPIALALEKIGLLHGYQLERILVWKNPEAYSQDGGFQVLQGLYAIGSGGLLGKGLGQSIQKLSFLPEPQNDMIFAIICEELGLFGAVSVILIFLFMLYRFMVIAGNAPDLFGALLVVGVMAHIAIQVVLNIAVVTNVIPNTGITLPFISYGGTSVLFLMIEMGMVLSVSNQIKLEA</sequence>
<feature type="transmembrane region" description="Helical" evidence="18">
    <location>
        <begin position="138"/>
        <end position="155"/>
    </location>
</feature>
<evidence type="ECO:0000256" key="6">
    <source>
        <dbReference type="ARBA" id="ARBA00022984"/>
    </source>
</evidence>
<keyword evidence="19" id="KW-0132">Cell division</keyword>
<feature type="transmembrane region" description="Helical" evidence="18">
    <location>
        <begin position="208"/>
        <end position="229"/>
    </location>
</feature>
<feature type="transmembrane region" description="Helical" evidence="18">
    <location>
        <begin position="96"/>
        <end position="118"/>
    </location>
</feature>
<feature type="transmembrane region" description="Helical" evidence="18">
    <location>
        <begin position="332"/>
        <end position="357"/>
    </location>
</feature>
<dbReference type="Pfam" id="PF01098">
    <property type="entry name" value="FTSW_RODA_SPOVE"/>
    <property type="match status" value="1"/>
</dbReference>